<evidence type="ECO:0000313" key="2">
    <source>
        <dbReference type="EMBL" id="MCM2676985.1"/>
    </source>
</evidence>
<feature type="coiled-coil region" evidence="1">
    <location>
        <begin position="9"/>
        <end position="40"/>
    </location>
</feature>
<reference evidence="2" key="1">
    <citation type="submission" date="2022-06" db="EMBL/GenBank/DDBJ databases">
        <title>Alkalicoccobacillus porphyridii sp. nov., isolated from a marine red alga, Porphyridium purpureum and reclassification of Shouchella plakortidis and Shouchella gibsonii as Alkalicoccobacillus plakortidis comb. nov. and Alkalicoccobacillus gibsonii comb. nov.</title>
        <authorList>
            <person name="Kim K.H."/>
            <person name="Lee J.K."/>
            <person name="Han D.M."/>
            <person name="Baek J.H."/>
            <person name="Jeon C.O."/>
        </authorList>
    </citation>
    <scope>NUCLEOTIDE SEQUENCE</scope>
    <source>
        <strain evidence="2">DSM 19153</strain>
    </source>
</reference>
<keyword evidence="1" id="KW-0175">Coiled coil</keyword>
<sequence>MDEREIIYLEQWKSELEKELRLYEEQRESITNQMASLRAKKEIINQVSQNMLLVDEELSRSEFEQHFEIQQIDDELERLTLDLEYITSSNRAGSIYNELVIRQIEQKLTEWEQHA</sequence>
<dbReference type="Proteomes" id="UP001203665">
    <property type="component" value="Unassembled WGS sequence"/>
</dbReference>
<organism evidence="2 3">
    <name type="scientific">Alkalicoccobacillus plakortidis</name>
    <dbReference type="NCBI Taxonomy" id="444060"/>
    <lineage>
        <taxon>Bacteria</taxon>
        <taxon>Bacillati</taxon>
        <taxon>Bacillota</taxon>
        <taxon>Bacilli</taxon>
        <taxon>Bacillales</taxon>
        <taxon>Bacillaceae</taxon>
        <taxon>Alkalicoccobacillus</taxon>
    </lineage>
</organism>
<protein>
    <submittedName>
        <fullName evidence="2">Uncharacterized protein</fullName>
    </submittedName>
</protein>
<dbReference type="EMBL" id="JAMQJY010000002">
    <property type="protein sequence ID" value="MCM2676985.1"/>
    <property type="molecule type" value="Genomic_DNA"/>
</dbReference>
<evidence type="ECO:0000256" key="1">
    <source>
        <dbReference type="SAM" id="Coils"/>
    </source>
</evidence>
<gene>
    <name evidence="2" type="ORF">NDM98_17060</name>
</gene>
<evidence type="ECO:0000313" key="3">
    <source>
        <dbReference type="Proteomes" id="UP001203665"/>
    </source>
</evidence>
<name>A0ABT0XM47_9BACI</name>
<comment type="caution">
    <text evidence="2">The sequence shown here is derived from an EMBL/GenBank/DDBJ whole genome shotgun (WGS) entry which is preliminary data.</text>
</comment>
<accession>A0ABT0XM47</accession>
<keyword evidence="3" id="KW-1185">Reference proteome</keyword>
<proteinExistence type="predicted"/>
<dbReference type="RefSeq" id="WP_251610261.1">
    <property type="nucleotide sequence ID" value="NZ_JAMQJY010000002.1"/>
</dbReference>